<proteinExistence type="predicted"/>
<dbReference type="InParanoid" id="E1ZFU4"/>
<evidence type="ECO:0000313" key="1">
    <source>
        <dbReference type="EMBL" id="EFN55344.1"/>
    </source>
</evidence>
<gene>
    <name evidence="1" type="ORF">CHLNCDRAFT_134354</name>
</gene>
<reference evidence="1 2" key="1">
    <citation type="journal article" date="2010" name="Plant Cell">
        <title>The Chlorella variabilis NC64A genome reveals adaptation to photosymbiosis, coevolution with viruses, and cryptic sex.</title>
        <authorList>
            <person name="Blanc G."/>
            <person name="Duncan G."/>
            <person name="Agarkova I."/>
            <person name="Borodovsky M."/>
            <person name="Gurnon J."/>
            <person name="Kuo A."/>
            <person name="Lindquist E."/>
            <person name="Lucas S."/>
            <person name="Pangilinan J."/>
            <person name="Polle J."/>
            <person name="Salamov A."/>
            <person name="Terry A."/>
            <person name="Yamada T."/>
            <person name="Dunigan D.D."/>
            <person name="Grigoriev I.V."/>
            <person name="Claverie J.M."/>
            <person name="Van Etten J.L."/>
        </authorList>
    </citation>
    <scope>NUCLEOTIDE SEQUENCE [LARGE SCALE GENOMIC DNA]</scope>
    <source>
        <strain evidence="1 2">NC64A</strain>
    </source>
</reference>
<dbReference type="GeneID" id="17354772"/>
<organism evidence="2">
    <name type="scientific">Chlorella variabilis</name>
    <name type="common">Green alga</name>
    <dbReference type="NCBI Taxonomy" id="554065"/>
    <lineage>
        <taxon>Eukaryota</taxon>
        <taxon>Viridiplantae</taxon>
        <taxon>Chlorophyta</taxon>
        <taxon>core chlorophytes</taxon>
        <taxon>Trebouxiophyceae</taxon>
        <taxon>Chlorellales</taxon>
        <taxon>Chlorellaceae</taxon>
        <taxon>Chlorella clade</taxon>
        <taxon>Chlorella</taxon>
    </lineage>
</organism>
<dbReference type="OrthoDB" id="2139710at2759"/>
<keyword evidence="2" id="KW-1185">Reference proteome</keyword>
<dbReference type="AlphaFoldDB" id="E1ZFU4"/>
<sequence length="270" mass="29239">MAAQLAAPPAAVAGSAATLPPLVAELEQTPTSFLEPAAFFVSGFTESLVDLKQRITAAHPSLPPENPGSKWPKTSLGCLRDGKRLTPDQLAVLCQICKEESAGFEQQQGVGGAEGLKLSVDSASVALFECRSLERLLSCQHVVFQGGVDAVQPSAQERARVTGILAEPEAPNYWFEASRDGNREAHYRGRHLGATLMHPLELWAHGEADEAAAHAARPGLRVRGVRELEDRRALLAAVEHFRRRVDVALPEMYAWFSNASLHITLRALIN</sequence>
<protein>
    <submittedName>
        <fullName evidence="1">Uncharacterized protein</fullName>
    </submittedName>
</protein>
<dbReference type="EMBL" id="GL433845">
    <property type="protein sequence ID" value="EFN55344.1"/>
    <property type="molecule type" value="Genomic_DNA"/>
</dbReference>
<dbReference type="eggNOG" id="ENOG502S4DC">
    <property type="taxonomic scope" value="Eukaryota"/>
</dbReference>
<evidence type="ECO:0000313" key="2">
    <source>
        <dbReference type="Proteomes" id="UP000008141"/>
    </source>
</evidence>
<dbReference type="KEGG" id="cvr:CHLNCDRAFT_134354"/>
<dbReference type="RefSeq" id="XP_005847446.1">
    <property type="nucleotide sequence ID" value="XM_005847384.1"/>
</dbReference>
<dbReference type="Proteomes" id="UP000008141">
    <property type="component" value="Unassembled WGS sequence"/>
</dbReference>
<accession>E1ZFU4</accession>
<name>E1ZFU4_CHLVA</name>
<dbReference type="OMA" id="GSKWPKT"/>